<name>A0ABR2YEE9_9CHLO</name>
<dbReference type="PANTHER" id="PTHR13693:SF77">
    <property type="entry name" value="8-AMINO-7-OXONONANOATE SYNTHASE"/>
    <property type="match status" value="1"/>
</dbReference>
<dbReference type="Gene3D" id="3.90.1150.10">
    <property type="entry name" value="Aspartate Aminotransferase, domain 1"/>
    <property type="match status" value="1"/>
</dbReference>
<gene>
    <name evidence="10" type="ORF">WJX75_007927</name>
</gene>
<organism evidence="10 11">
    <name type="scientific">Coccomyxa subellipsoidea</name>
    <dbReference type="NCBI Taxonomy" id="248742"/>
    <lineage>
        <taxon>Eukaryota</taxon>
        <taxon>Viridiplantae</taxon>
        <taxon>Chlorophyta</taxon>
        <taxon>core chlorophytes</taxon>
        <taxon>Trebouxiophyceae</taxon>
        <taxon>Trebouxiophyceae incertae sedis</taxon>
        <taxon>Coccomyxaceae</taxon>
        <taxon>Coccomyxa</taxon>
    </lineage>
</organism>
<dbReference type="Pfam" id="PF00155">
    <property type="entry name" value="Aminotran_1_2"/>
    <property type="match status" value="1"/>
</dbReference>
<evidence type="ECO:0000256" key="1">
    <source>
        <dbReference type="ARBA" id="ARBA00001933"/>
    </source>
</evidence>
<keyword evidence="5" id="KW-0808">Transferase</keyword>
<evidence type="ECO:0000256" key="8">
    <source>
        <dbReference type="RuleBase" id="RU003693"/>
    </source>
</evidence>
<comment type="pathway">
    <text evidence="2">Lipid metabolism; sphingolipid metabolism.</text>
</comment>
<evidence type="ECO:0000256" key="2">
    <source>
        <dbReference type="ARBA" id="ARBA00004760"/>
    </source>
</evidence>
<keyword evidence="7" id="KW-0443">Lipid metabolism</keyword>
<dbReference type="PROSITE" id="PS00599">
    <property type="entry name" value="AA_TRANSFER_CLASS_2"/>
    <property type="match status" value="1"/>
</dbReference>
<sequence>MALRRAAADAALLFGLGPRSSPVGLGYTLLHQELETRLADLKGAESCLLFSSGFAANMAVMSALGGGKDAAIFSDELNHASIGTLHIYRHNDMAHLEELLQACKSCPRKLLVSDSVFSMDGDFADFEGLVRLRRKYGFLLALDEAHATLVCGPRGGGAAKAFGISEEVDLHIGTLSKAVGAHGGFVACRSELKTLLINRGRSYIFSTALPAPVVAAAIAALKVNEEEPERREHLWKLVRRVGEVLGVEVWSPIVVLIVGSEAAAVSYSAVLLKKGFYVPAIRPPAVAPGTSRLRISLSAAHTIEDVDALLAAIKESGIVYTGLEPTFVSSSAKQDVVVISKL</sequence>
<comment type="similarity">
    <text evidence="4">Belongs to the class-II pyridoxal-phosphate-dependent aminotransferase family. BioF subfamily.</text>
</comment>
<comment type="pathway">
    <text evidence="3">Sphingolipid metabolism.</text>
</comment>
<evidence type="ECO:0000256" key="7">
    <source>
        <dbReference type="ARBA" id="ARBA00022919"/>
    </source>
</evidence>
<keyword evidence="11" id="KW-1185">Reference proteome</keyword>
<accession>A0ABR2YEE9</accession>
<dbReference type="SUPFAM" id="SSF53383">
    <property type="entry name" value="PLP-dependent transferases"/>
    <property type="match status" value="1"/>
</dbReference>
<feature type="domain" description="Aminotransferase class I/classII large" evidence="9">
    <location>
        <begin position="27"/>
        <end position="313"/>
    </location>
</feature>
<evidence type="ECO:0000313" key="10">
    <source>
        <dbReference type="EMBL" id="KAK9903520.1"/>
    </source>
</evidence>
<evidence type="ECO:0000256" key="4">
    <source>
        <dbReference type="ARBA" id="ARBA00010008"/>
    </source>
</evidence>
<comment type="cofactor">
    <cofactor evidence="1 8">
        <name>pyridoxal 5'-phosphate</name>
        <dbReference type="ChEBI" id="CHEBI:597326"/>
    </cofactor>
</comment>
<keyword evidence="7" id="KW-0746">Sphingolipid metabolism</keyword>
<dbReference type="InterPro" id="IPR050087">
    <property type="entry name" value="AON_synthase_class-II"/>
</dbReference>
<dbReference type="PANTHER" id="PTHR13693">
    <property type="entry name" value="CLASS II AMINOTRANSFERASE/8-AMINO-7-OXONONANOATE SYNTHASE"/>
    <property type="match status" value="1"/>
</dbReference>
<dbReference type="InterPro" id="IPR015422">
    <property type="entry name" value="PyrdxlP-dep_Trfase_small"/>
</dbReference>
<comment type="caution">
    <text evidence="10">The sequence shown here is derived from an EMBL/GenBank/DDBJ whole genome shotgun (WGS) entry which is preliminary data.</text>
</comment>
<proteinExistence type="inferred from homology"/>
<dbReference type="InterPro" id="IPR015424">
    <property type="entry name" value="PyrdxlP-dep_Trfase"/>
</dbReference>
<evidence type="ECO:0000256" key="3">
    <source>
        <dbReference type="ARBA" id="ARBA00004991"/>
    </source>
</evidence>
<evidence type="ECO:0000313" key="11">
    <source>
        <dbReference type="Proteomes" id="UP001491310"/>
    </source>
</evidence>
<evidence type="ECO:0000256" key="6">
    <source>
        <dbReference type="ARBA" id="ARBA00022898"/>
    </source>
</evidence>
<keyword evidence="6 8" id="KW-0663">Pyridoxal phosphate</keyword>
<protein>
    <recommendedName>
        <fullName evidence="9">Aminotransferase class I/classII large domain-containing protein</fullName>
    </recommendedName>
</protein>
<dbReference type="InterPro" id="IPR001917">
    <property type="entry name" value="Aminotrans_II_pyridoxalP_BS"/>
</dbReference>
<dbReference type="InterPro" id="IPR004839">
    <property type="entry name" value="Aminotransferase_I/II_large"/>
</dbReference>
<evidence type="ECO:0000256" key="5">
    <source>
        <dbReference type="ARBA" id="ARBA00022679"/>
    </source>
</evidence>
<evidence type="ECO:0000259" key="9">
    <source>
        <dbReference type="Pfam" id="PF00155"/>
    </source>
</evidence>
<dbReference type="EMBL" id="JALJOT010000014">
    <property type="protein sequence ID" value="KAK9903520.1"/>
    <property type="molecule type" value="Genomic_DNA"/>
</dbReference>
<dbReference type="InterPro" id="IPR015421">
    <property type="entry name" value="PyrdxlP-dep_Trfase_major"/>
</dbReference>
<dbReference type="Gene3D" id="3.40.640.10">
    <property type="entry name" value="Type I PLP-dependent aspartate aminotransferase-like (Major domain)"/>
    <property type="match status" value="1"/>
</dbReference>
<reference evidence="10 11" key="1">
    <citation type="journal article" date="2024" name="Nat. Commun.">
        <title>Phylogenomics reveals the evolutionary origins of lichenization in chlorophyte algae.</title>
        <authorList>
            <person name="Puginier C."/>
            <person name="Libourel C."/>
            <person name="Otte J."/>
            <person name="Skaloud P."/>
            <person name="Haon M."/>
            <person name="Grisel S."/>
            <person name="Petersen M."/>
            <person name="Berrin J.G."/>
            <person name="Delaux P.M."/>
            <person name="Dal Grande F."/>
            <person name="Keller J."/>
        </authorList>
    </citation>
    <scope>NUCLEOTIDE SEQUENCE [LARGE SCALE GENOMIC DNA]</scope>
    <source>
        <strain evidence="10 11">SAG 216-7</strain>
    </source>
</reference>
<dbReference type="Proteomes" id="UP001491310">
    <property type="component" value="Unassembled WGS sequence"/>
</dbReference>